<evidence type="ECO:0000313" key="1">
    <source>
        <dbReference type="EMBL" id="SUB19014.1"/>
    </source>
</evidence>
<keyword evidence="2" id="KW-1185">Reference proteome</keyword>
<dbReference type="AlphaFoldDB" id="A0A379AMA0"/>
<evidence type="ECO:0000313" key="2">
    <source>
        <dbReference type="Proteomes" id="UP000254640"/>
    </source>
</evidence>
<dbReference type="Proteomes" id="UP000254640">
    <property type="component" value="Unassembled WGS sequence"/>
</dbReference>
<dbReference type="EMBL" id="UGSO01000001">
    <property type="protein sequence ID" value="SUB19014.1"/>
    <property type="molecule type" value="Genomic_DNA"/>
</dbReference>
<gene>
    <name evidence="1" type="ORF">NCTC9381_05000</name>
</gene>
<reference evidence="1 2" key="1">
    <citation type="submission" date="2018-06" db="EMBL/GenBank/DDBJ databases">
        <authorList>
            <consortium name="Pathogen Informatics"/>
            <person name="Doyle S."/>
        </authorList>
    </citation>
    <scope>NUCLEOTIDE SEQUENCE [LARGE SCALE GENOMIC DNA]</scope>
    <source>
        <strain evidence="1 2">NCTC9381</strain>
    </source>
</reference>
<accession>A0A379AMA0</accession>
<name>A0A379AMA0_ENTAG</name>
<sequence length="83" mass="9609">MLFLTSPALFYQVQALFCRKQACFDMRVPYVGTTMTRRGAFQNDSTPFVLLLKFFMGHIESVPPKPLSMPLWRRFVIQTLSGM</sequence>
<protein>
    <submittedName>
        <fullName evidence="1">Uncharacterized protein</fullName>
    </submittedName>
</protein>
<organism evidence="1 2">
    <name type="scientific">Enterobacter agglomerans</name>
    <name type="common">Erwinia herbicola</name>
    <name type="synonym">Pantoea agglomerans</name>
    <dbReference type="NCBI Taxonomy" id="549"/>
    <lineage>
        <taxon>Bacteria</taxon>
        <taxon>Pseudomonadati</taxon>
        <taxon>Pseudomonadota</taxon>
        <taxon>Gammaproteobacteria</taxon>
        <taxon>Enterobacterales</taxon>
        <taxon>Erwiniaceae</taxon>
        <taxon>Pantoea</taxon>
        <taxon>Pantoea agglomerans group</taxon>
    </lineage>
</organism>
<proteinExistence type="predicted"/>